<dbReference type="SUPFAM" id="SSF54001">
    <property type="entry name" value="Cysteine proteinases"/>
    <property type="match status" value="1"/>
</dbReference>
<dbReference type="KEGG" id="vg:55624470"/>
<proteinExistence type="predicted"/>
<keyword evidence="4" id="KW-1185">Reference proteome</keyword>
<reference evidence="3 4" key="1">
    <citation type="submission" date="2019-10" db="EMBL/GenBank/DDBJ databases">
        <authorList>
            <person name="Garlena R.A."/>
            <person name="Russell D.A."/>
            <person name="Pope W.H."/>
            <person name="Jacobs-Sera D."/>
            <person name="Hatfull G.F."/>
        </authorList>
    </citation>
    <scope>NUCLEOTIDE SEQUENCE [LARGE SCALE GENOMIC DNA]</scope>
</reference>
<evidence type="ECO:0000313" key="4">
    <source>
        <dbReference type="Proteomes" id="UP000423609"/>
    </source>
</evidence>
<name>A0A649VDP2_9CAUD</name>
<dbReference type="RefSeq" id="YP_009853783.1">
    <property type="nucleotide sequence ID" value="NC_048824.1"/>
</dbReference>
<accession>A0A649VDP2</accession>
<evidence type="ECO:0000256" key="1">
    <source>
        <dbReference type="SAM" id="MobiDB-lite"/>
    </source>
</evidence>
<dbReference type="InterPro" id="IPR039564">
    <property type="entry name" value="Peptidase_C39-like"/>
</dbReference>
<sequence>MTEKVLPYDRSIVPQETGYWCGPASTQVILNSRGIIWKESDLAREIGTTTRGTDYVGLIERVLDRVTPDANYTSVYTERDPMTNDQKETFWRNIVQSIDGGYGVSTNIVAPPNNKPRGVLGSVSPSYSGGTTYHYIAIMGYHIGDDGFRAVWVADSGFRPFGYWCSFDQMATLVPPKGYCYANTGPVVPPTAPQIVPVALFSKAMGDTIGLDQYAALLPGFVDACEKLGVTENNEIAMLAAQFGHESVGLKYMRELWGPTADQLNYDHMMGNGPGEGRKYLGRGPIQVTGKDNYRELSRWAFDQKYIDSPTLFLDQPELLEQPQFGFLGAVWYIKVKQPRFMEYARAGDIENASKAINAPAWIGTQNRARGIDDRIARWNRCRAMDLMPLLREEDDPLSDPILAKLIGEIHGALFNPIPSLSRYREDYEGNALTTKDIPRNVDKFSHEEWTETAAIRGNPKAVKMVARNASRGDSMAMDVFARIPAETLAANGIDSAAVKSGYDKSQAEDPNRSVFALPPKGN</sequence>
<dbReference type="SUPFAM" id="SSF53955">
    <property type="entry name" value="Lysozyme-like"/>
    <property type="match status" value="1"/>
</dbReference>
<evidence type="ECO:0000313" key="3">
    <source>
        <dbReference type="EMBL" id="QGJ90072.1"/>
    </source>
</evidence>
<dbReference type="Pfam" id="PF13529">
    <property type="entry name" value="Peptidase_C39_2"/>
    <property type="match status" value="1"/>
</dbReference>
<organism evidence="3 4">
    <name type="scientific">Mycobacterium phage Indlulamithi</name>
    <dbReference type="NCBI Taxonomy" id="2656582"/>
    <lineage>
        <taxon>Viruses</taxon>
        <taxon>Duplodnaviria</taxon>
        <taxon>Heunggongvirae</taxon>
        <taxon>Uroviricota</taxon>
        <taxon>Caudoviricetes</taxon>
        <taxon>Indlulamithivirus</taxon>
        <taxon>Indlulamithivirus indlulamithi</taxon>
    </lineage>
</organism>
<evidence type="ECO:0000259" key="2">
    <source>
        <dbReference type="Pfam" id="PF13529"/>
    </source>
</evidence>
<protein>
    <submittedName>
        <fullName evidence="3">Lysin A</fullName>
    </submittedName>
</protein>
<dbReference type="GO" id="GO:0001897">
    <property type="term" value="P:symbiont-mediated cytolysis of host cell"/>
    <property type="evidence" value="ECO:0007669"/>
    <property type="project" value="UniProtKB-ARBA"/>
</dbReference>
<dbReference type="EMBL" id="MN585993">
    <property type="protein sequence ID" value="QGJ90072.1"/>
    <property type="molecule type" value="Genomic_DNA"/>
</dbReference>
<gene>
    <name evidence="3" type="primary">31</name>
    <name evidence="3" type="ORF">PBI_INDLULAMITHI_31</name>
</gene>
<feature type="compositionally biased region" description="Basic and acidic residues" evidence="1">
    <location>
        <begin position="502"/>
        <end position="512"/>
    </location>
</feature>
<dbReference type="Proteomes" id="UP000423609">
    <property type="component" value="Segment"/>
</dbReference>
<dbReference type="GeneID" id="55624470"/>
<dbReference type="Gene3D" id="1.10.530.10">
    <property type="match status" value="1"/>
</dbReference>
<dbReference type="InterPro" id="IPR023346">
    <property type="entry name" value="Lysozyme-like_dom_sf"/>
</dbReference>
<dbReference type="InterPro" id="IPR038765">
    <property type="entry name" value="Papain-like_cys_pep_sf"/>
</dbReference>
<feature type="domain" description="Peptidase C39-like" evidence="2">
    <location>
        <begin position="13"/>
        <end position="156"/>
    </location>
</feature>
<feature type="region of interest" description="Disordered" evidence="1">
    <location>
        <begin position="500"/>
        <end position="523"/>
    </location>
</feature>